<proteinExistence type="inferred from homology"/>
<dbReference type="Pfam" id="PF08281">
    <property type="entry name" value="Sigma70_r4_2"/>
    <property type="match status" value="1"/>
</dbReference>
<dbReference type="Gene3D" id="1.10.1740.10">
    <property type="match status" value="1"/>
</dbReference>
<dbReference type="InterPro" id="IPR036388">
    <property type="entry name" value="WH-like_DNA-bd_sf"/>
</dbReference>
<sequence>MDQRHSGLLSVFEENRQPLLRFLMARTRDAALAEDLLQNVWIKIRDLEHAQPVENPLAYLFKSCENAVRDAKRSAARKLARETLWAEQVDVHVGGGQNNLTPEKIAMERDNLRAVLAELEKMPERTRAIFLDFRLQEIPQKEIADQYAISISAVEKHLQRAYRVIREYREKMEKDDAGGAGP</sequence>
<dbReference type="OrthoDB" id="7190058at2"/>
<dbReference type="Pfam" id="PF04542">
    <property type="entry name" value="Sigma70_r2"/>
    <property type="match status" value="1"/>
</dbReference>
<dbReference type="PANTHER" id="PTHR43133:SF63">
    <property type="entry name" value="RNA POLYMERASE SIGMA FACTOR FECI-RELATED"/>
    <property type="match status" value="1"/>
</dbReference>
<evidence type="ECO:0000313" key="7">
    <source>
        <dbReference type="EMBL" id="SIN65060.1"/>
    </source>
</evidence>
<keyword evidence="8" id="KW-1185">Reference proteome</keyword>
<evidence type="ECO:0000256" key="2">
    <source>
        <dbReference type="ARBA" id="ARBA00023015"/>
    </source>
</evidence>
<evidence type="ECO:0000256" key="4">
    <source>
        <dbReference type="ARBA" id="ARBA00023163"/>
    </source>
</evidence>
<dbReference type="InterPro" id="IPR013324">
    <property type="entry name" value="RNA_pol_sigma_r3/r4-like"/>
</dbReference>
<dbReference type="NCBIfam" id="TIGR02937">
    <property type="entry name" value="sigma70-ECF"/>
    <property type="match status" value="1"/>
</dbReference>
<dbReference type="PANTHER" id="PTHR43133">
    <property type="entry name" value="RNA POLYMERASE ECF-TYPE SIGMA FACTO"/>
    <property type="match status" value="1"/>
</dbReference>
<dbReference type="GO" id="GO:0016987">
    <property type="term" value="F:sigma factor activity"/>
    <property type="evidence" value="ECO:0007669"/>
    <property type="project" value="UniProtKB-KW"/>
</dbReference>
<evidence type="ECO:0000256" key="1">
    <source>
        <dbReference type="ARBA" id="ARBA00010641"/>
    </source>
</evidence>
<protein>
    <submittedName>
        <fullName evidence="7">RNA polymerase sigma-70 factor, ECF subfamily</fullName>
    </submittedName>
</protein>
<dbReference type="InterPro" id="IPR039425">
    <property type="entry name" value="RNA_pol_sigma-70-like"/>
</dbReference>
<evidence type="ECO:0000259" key="5">
    <source>
        <dbReference type="Pfam" id="PF04542"/>
    </source>
</evidence>
<evidence type="ECO:0000313" key="8">
    <source>
        <dbReference type="Proteomes" id="UP000185192"/>
    </source>
</evidence>
<dbReference type="SUPFAM" id="SSF88946">
    <property type="entry name" value="Sigma2 domain of RNA polymerase sigma factors"/>
    <property type="match status" value="1"/>
</dbReference>
<dbReference type="InterPro" id="IPR013325">
    <property type="entry name" value="RNA_pol_sigma_r2"/>
</dbReference>
<comment type="similarity">
    <text evidence="1">Belongs to the sigma-70 factor family. ECF subfamily.</text>
</comment>
<dbReference type="InterPro" id="IPR014284">
    <property type="entry name" value="RNA_pol_sigma-70_dom"/>
</dbReference>
<name>A0A1N6D2J8_9SPHN</name>
<dbReference type="GO" id="GO:0006352">
    <property type="term" value="P:DNA-templated transcription initiation"/>
    <property type="evidence" value="ECO:0007669"/>
    <property type="project" value="InterPro"/>
</dbReference>
<feature type="domain" description="RNA polymerase sigma-70 region 2" evidence="5">
    <location>
        <begin position="12"/>
        <end position="77"/>
    </location>
</feature>
<feature type="domain" description="RNA polymerase sigma factor 70 region 4 type 2" evidence="6">
    <location>
        <begin position="113"/>
        <end position="163"/>
    </location>
</feature>
<dbReference type="STRING" id="1123272.SAMN02745824_1468"/>
<evidence type="ECO:0000259" key="6">
    <source>
        <dbReference type="Pfam" id="PF08281"/>
    </source>
</evidence>
<dbReference type="RefSeq" id="WP_084192545.1">
    <property type="nucleotide sequence ID" value="NZ_FSQW01000001.1"/>
</dbReference>
<keyword evidence="4" id="KW-0804">Transcription</keyword>
<dbReference type="InterPro" id="IPR007627">
    <property type="entry name" value="RNA_pol_sigma70_r2"/>
</dbReference>
<accession>A0A1N6D2J8</accession>
<dbReference type="InterPro" id="IPR013249">
    <property type="entry name" value="RNA_pol_sigma70_r4_t2"/>
</dbReference>
<reference evidence="8" key="1">
    <citation type="submission" date="2016-11" db="EMBL/GenBank/DDBJ databases">
        <authorList>
            <person name="Varghese N."/>
            <person name="Submissions S."/>
        </authorList>
    </citation>
    <scope>NUCLEOTIDE SEQUENCE [LARGE SCALE GENOMIC DNA]</scope>
    <source>
        <strain evidence="8">DSM 22363</strain>
    </source>
</reference>
<dbReference type="EMBL" id="FSQW01000001">
    <property type="protein sequence ID" value="SIN65060.1"/>
    <property type="molecule type" value="Genomic_DNA"/>
</dbReference>
<evidence type="ECO:0000256" key="3">
    <source>
        <dbReference type="ARBA" id="ARBA00023082"/>
    </source>
</evidence>
<organism evidence="7 8">
    <name type="scientific">Parasphingorhabdus marina DSM 22363</name>
    <dbReference type="NCBI Taxonomy" id="1123272"/>
    <lineage>
        <taxon>Bacteria</taxon>
        <taxon>Pseudomonadati</taxon>
        <taxon>Pseudomonadota</taxon>
        <taxon>Alphaproteobacteria</taxon>
        <taxon>Sphingomonadales</taxon>
        <taxon>Sphingomonadaceae</taxon>
        <taxon>Parasphingorhabdus</taxon>
    </lineage>
</organism>
<dbReference type="SUPFAM" id="SSF88659">
    <property type="entry name" value="Sigma3 and sigma4 domains of RNA polymerase sigma factors"/>
    <property type="match status" value="1"/>
</dbReference>
<dbReference type="AlphaFoldDB" id="A0A1N6D2J8"/>
<keyword evidence="3" id="KW-0731">Sigma factor</keyword>
<dbReference type="Gene3D" id="1.10.10.10">
    <property type="entry name" value="Winged helix-like DNA-binding domain superfamily/Winged helix DNA-binding domain"/>
    <property type="match status" value="1"/>
</dbReference>
<dbReference type="GO" id="GO:0003677">
    <property type="term" value="F:DNA binding"/>
    <property type="evidence" value="ECO:0007669"/>
    <property type="project" value="InterPro"/>
</dbReference>
<dbReference type="Proteomes" id="UP000185192">
    <property type="component" value="Unassembled WGS sequence"/>
</dbReference>
<keyword evidence="2" id="KW-0805">Transcription regulation</keyword>
<gene>
    <name evidence="7" type="ORF">SAMN02745824_1468</name>
</gene>